<reference evidence="2 3" key="1">
    <citation type="submission" date="2014-12" db="EMBL/GenBank/DDBJ databases">
        <title>Denitrispirillum autotrophicum gen. nov., sp. nov., Denitrifying, Facultatively Autotrophic Bacteria Isolated from Rice Paddy Soil.</title>
        <authorList>
            <person name="Ishii S."/>
            <person name="Ashida N."/>
            <person name="Ohno H."/>
            <person name="Otsuka S."/>
            <person name="Yokota A."/>
            <person name="Senoo K."/>
        </authorList>
    </citation>
    <scope>NUCLEOTIDE SEQUENCE [LARGE SCALE GENOMIC DNA]</scope>
    <source>
        <strain evidence="2 3">TSA66</strain>
    </source>
</reference>
<feature type="domain" description="Hemerythrin-like" evidence="1">
    <location>
        <begin position="3"/>
        <end position="132"/>
    </location>
</feature>
<organism evidence="2 3">
    <name type="scientific">Noviherbaspirillum autotrophicum</name>
    <dbReference type="NCBI Taxonomy" id="709839"/>
    <lineage>
        <taxon>Bacteria</taxon>
        <taxon>Pseudomonadati</taxon>
        <taxon>Pseudomonadota</taxon>
        <taxon>Betaproteobacteria</taxon>
        <taxon>Burkholderiales</taxon>
        <taxon>Oxalobacteraceae</taxon>
        <taxon>Noviherbaspirillum</taxon>
    </lineage>
</organism>
<dbReference type="OrthoDB" id="8809825at2"/>
<keyword evidence="3" id="KW-1185">Reference proteome</keyword>
<gene>
    <name evidence="2" type="ORF">TSA66_03515</name>
</gene>
<dbReference type="Pfam" id="PF01814">
    <property type="entry name" value="Hemerythrin"/>
    <property type="match status" value="1"/>
</dbReference>
<dbReference type="STRING" id="709839.TSA66_03515"/>
<dbReference type="Proteomes" id="UP000031572">
    <property type="component" value="Unassembled WGS sequence"/>
</dbReference>
<name>A0A0C1YHV3_9BURK</name>
<evidence type="ECO:0000313" key="3">
    <source>
        <dbReference type="Proteomes" id="UP000031572"/>
    </source>
</evidence>
<dbReference type="RefSeq" id="WP_040038997.1">
    <property type="nucleotide sequence ID" value="NZ_JWJG01000028.1"/>
</dbReference>
<dbReference type="EMBL" id="JWJG01000028">
    <property type="protein sequence ID" value="KIF80087.1"/>
    <property type="molecule type" value="Genomic_DNA"/>
</dbReference>
<protein>
    <submittedName>
        <fullName evidence="2">Hemerythrin</fullName>
    </submittedName>
</protein>
<proteinExistence type="predicted"/>
<comment type="caution">
    <text evidence="2">The sequence shown here is derived from an EMBL/GenBank/DDBJ whole genome shotgun (WGS) entry which is preliminary data.</text>
</comment>
<accession>A0A0C1YHV3</accession>
<dbReference type="InterPro" id="IPR012312">
    <property type="entry name" value="Hemerythrin-like"/>
</dbReference>
<evidence type="ECO:0000313" key="2">
    <source>
        <dbReference type="EMBL" id="KIF80087.1"/>
    </source>
</evidence>
<dbReference type="Gene3D" id="1.20.120.520">
    <property type="entry name" value="nmb1532 protein domain like"/>
    <property type="match status" value="1"/>
</dbReference>
<evidence type="ECO:0000259" key="1">
    <source>
        <dbReference type="Pfam" id="PF01814"/>
    </source>
</evidence>
<dbReference type="AlphaFoldDB" id="A0A0C1YHV3"/>
<sequence length="136" mass="15423">MNIDKFKQQHIEILTCIATLRDLVKSGIRDNAADISRMIIGMSSTIKLHLAVEDTILYPALQATKNPALARMGKRFQDEMTSIALSYLDFARRWNTPATVAGNPEEFRADANSVLKVLYERMRKEDTDFYPVIEAS</sequence>